<name>A0A4Y7RJX3_9FIRM</name>
<proteinExistence type="predicted"/>
<dbReference type="AlphaFoldDB" id="A0A4Y7RJX3"/>
<dbReference type="EMBL" id="QFFZ01000058">
    <property type="protein sequence ID" value="TEB09143.1"/>
    <property type="molecule type" value="Genomic_DNA"/>
</dbReference>
<accession>A0A4Y7RJX3</accession>
<gene>
    <name evidence="1" type="ORF">Pmgp_03364</name>
</gene>
<evidence type="ECO:0000313" key="2">
    <source>
        <dbReference type="Proteomes" id="UP000297597"/>
    </source>
</evidence>
<protein>
    <submittedName>
        <fullName evidence="1">Uncharacterized protein</fullName>
    </submittedName>
</protein>
<sequence length="72" mass="8114">MAKDDNKNRLAGTEAQLVQTIESMRNKHQLTAAEFAGLCMSNDWAEGLEIAEEDFLQALVIWRKSPVHGRTK</sequence>
<reference evidence="1 2" key="1">
    <citation type="journal article" date="2018" name="Environ. Microbiol.">
        <title>Novel energy conservation strategies and behaviour of Pelotomaculum schinkii driving syntrophic propionate catabolism.</title>
        <authorList>
            <person name="Hidalgo-Ahumada C.A.P."/>
            <person name="Nobu M.K."/>
            <person name="Narihiro T."/>
            <person name="Tamaki H."/>
            <person name="Liu W.T."/>
            <person name="Kamagata Y."/>
            <person name="Stams A.J.M."/>
            <person name="Imachi H."/>
            <person name="Sousa D.Z."/>
        </authorList>
    </citation>
    <scope>NUCLEOTIDE SEQUENCE [LARGE SCALE GENOMIC DNA]</scope>
    <source>
        <strain evidence="1 2">MGP</strain>
    </source>
</reference>
<evidence type="ECO:0000313" key="1">
    <source>
        <dbReference type="EMBL" id="TEB09143.1"/>
    </source>
</evidence>
<dbReference type="Proteomes" id="UP000297597">
    <property type="component" value="Unassembled WGS sequence"/>
</dbReference>
<comment type="caution">
    <text evidence="1">The sequence shown here is derived from an EMBL/GenBank/DDBJ whole genome shotgun (WGS) entry which is preliminary data.</text>
</comment>
<organism evidence="1 2">
    <name type="scientific">Pelotomaculum propionicicum</name>
    <dbReference type="NCBI Taxonomy" id="258475"/>
    <lineage>
        <taxon>Bacteria</taxon>
        <taxon>Bacillati</taxon>
        <taxon>Bacillota</taxon>
        <taxon>Clostridia</taxon>
        <taxon>Eubacteriales</taxon>
        <taxon>Desulfotomaculaceae</taxon>
        <taxon>Pelotomaculum</taxon>
    </lineage>
</organism>
<keyword evidence="2" id="KW-1185">Reference proteome</keyword>
<dbReference type="RefSeq" id="WP_134215448.1">
    <property type="nucleotide sequence ID" value="NZ_QFFZ01000058.1"/>
</dbReference>